<feature type="chain" id="PRO_5025427969" evidence="1">
    <location>
        <begin position="22"/>
        <end position="156"/>
    </location>
</feature>
<name>A0A6B2H2E3_9BACT</name>
<evidence type="ECO:0000313" key="2">
    <source>
        <dbReference type="EMBL" id="NDK54786.1"/>
    </source>
</evidence>
<evidence type="ECO:0000256" key="1">
    <source>
        <dbReference type="SAM" id="SignalP"/>
    </source>
</evidence>
<proteinExistence type="predicted"/>
<evidence type="ECO:0000313" key="3">
    <source>
        <dbReference type="Proteomes" id="UP000478546"/>
    </source>
</evidence>
<organism evidence="2 3">
    <name type="scientific">Pontibacter fetidus</name>
    <dbReference type="NCBI Taxonomy" id="2700082"/>
    <lineage>
        <taxon>Bacteria</taxon>
        <taxon>Pseudomonadati</taxon>
        <taxon>Bacteroidota</taxon>
        <taxon>Cytophagia</taxon>
        <taxon>Cytophagales</taxon>
        <taxon>Hymenobacteraceae</taxon>
        <taxon>Pontibacter</taxon>
    </lineage>
</organism>
<dbReference type="RefSeq" id="WP_162344848.1">
    <property type="nucleotide sequence ID" value="NZ_JAAEAA010000003.1"/>
</dbReference>
<feature type="signal peptide" evidence="1">
    <location>
        <begin position="1"/>
        <end position="21"/>
    </location>
</feature>
<gene>
    <name evidence="2" type="ORF">GWO68_02545</name>
</gene>
<dbReference type="EMBL" id="JAAEAA010000003">
    <property type="protein sequence ID" value="NDK54786.1"/>
    <property type="molecule type" value="Genomic_DNA"/>
</dbReference>
<dbReference type="Proteomes" id="UP000478546">
    <property type="component" value="Unassembled WGS sequence"/>
</dbReference>
<comment type="caution">
    <text evidence="2">The sequence shown here is derived from an EMBL/GenBank/DDBJ whole genome shotgun (WGS) entry which is preliminary data.</text>
</comment>
<reference evidence="2 3" key="1">
    <citation type="submission" date="2020-01" db="EMBL/GenBank/DDBJ databases">
        <authorList>
            <person name="Kim M.K."/>
        </authorList>
    </citation>
    <scope>NUCLEOTIDE SEQUENCE [LARGE SCALE GENOMIC DNA]</scope>
    <source>
        <strain evidence="2 3">BT213</strain>
    </source>
</reference>
<keyword evidence="3" id="KW-1185">Reference proteome</keyword>
<accession>A0A6B2H2E3</accession>
<sequence length="156" mass="17990">MKINRLLLIIVLLTFSTIVKAQSVSETLKYINEKLNQTTDVMQQGQKFKWIVSSDGKLTRTLYHRNGSVVYTNTIYLKELCVKPECIREDTMDPISQGDKPKIVYTFATPNSSNAKPFRIFMDDNADSYKVKNAVIHLVKLAQNNKSYKQKDPFDY</sequence>
<dbReference type="AlphaFoldDB" id="A0A6B2H2E3"/>
<keyword evidence="1" id="KW-0732">Signal</keyword>
<protein>
    <submittedName>
        <fullName evidence="2">Uncharacterized protein</fullName>
    </submittedName>
</protein>